<feature type="region of interest" description="Disordered" evidence="1">
    <location>
        <begin position="162"/>
        <end position="190"/>
    </location>
</feature>
<accession>A0ABR2AFX7</accession>
<evidence type="ECO:0000256" key="1">
    <source>
        <dbReference type="SAM" id="MobiDB-lite"/>
    </source>
</evidence>
<dbReference type="EMBL" id="JBBPBN010000257">
    <property type="protein sequence ID" value="KAK8492015.1"/>
    <property type="molecule type" value="Genomic_DNA"/>
</dbReference>
<organism evidence="2 3">
    <name type="scientific">Hibiscus sabdariffa</name>
    <name type="common">roselle</name>
    <dbReference type="NCBI Taxonomy" id="183260"/>
    <lineage>
        <taxon>Eukaryota</taxon>
        <taxon>Viridiplantae</taxon>
        <taxon>Streptophyta</taxon>
        <taxon>Embryophyta</taxon>
        <taxon>Tracheophyta</taxon>
        <taxon>Spermatophyta</taxon>
        <taxon>Magnoliopsida</taxon>
        <taxon>eudicotyledons</taxon>
        <taxon>Gunneridae</taxon>
        <taxon>Pentapetalae</taxon>
        <taxon>rosids</taxon>
        <taxon>malvids</taxon>
        <taxon>Malvales</taxon>
        <taxon>Malvaceae</taxon>
        <taxon>Malvoideae</taxon>
        <taxon>Hibiscus</taxon>
    </lineage>
</organism>
<comment type="caution">
    <text evidence="2">The sequence shown here is derived from an EMBL/GenBank/DDBJ whole genome shotgun (WGS) entry which is preliminary data.</text>
</comment>
<feature type="compositionally biased region" description="Polar residues" evidence="1">
    <location>
        <begin position="1"/>
        <end position="13"/>
    </location>
</feature>
<dbReference type="Proteomes" id="UP001396334">
    <property type="component" value="Unassembled WGS sequence"/>
</dbReference>
<name>A0ABR2AFX7_9ROSI</name>
<evidence type="ECO:0000313" key="2">
    <source>
        <dbReference type="EMBL" id="KAK8492015.1"/>
    </source>
</evidence>
<proteinExistence type="predicted"/>
<feature type="compositionally biased region" description="Basic and acidic residues" evidence="1">
    <location>
        <begin position="181"/>
        <end position="190"/>
    </location>
</feature>
<sequence>MLGCNRKTNYTRSSDTRESYPPSDSSRSIAFNSLLKENVDERKFTTERRENSSDFNSCFSASSSRLDLSYQILDYLSKDAEPRSALAKWFCLSSSSSSRYSIGLQPHVPQMDSRDRTGFYLMMLLLRSFGRARSSLVFYVWLALLDLEELVGLKGCFPTRPEDSVEMSTAKGTSSGSIEEGGEKKKLSIS</sequence>
<gene>
    <name evidence="2" type="ORF">V6N11_014138</name>
</gene>
<keyword evidence="3" id="KW-1185">Reference proteome</keyword>
<evidence type="ECO:0000313" key="3">
    <source>
        <dbReference type="Proteomes" id="UP001396334"/>
    </source>
</evidence>
<reference evidence="2 3" key="1">
    <citation type="journal article" date="2024" name="G3 (Bethesda)">
        <title>Genome assembly of Hibiscus sabdariffa L. provides insights into metabolisms of medicinal natural products.</title>
        <authorList>
            <person name="Kim T."/>
        </authorList>
    </citation>
    <scope>NUCLEOTIDE SEQUENCE [LARGE SCALE GENOMIC DNA]</scope>
    <source>
        <strain evidence="2">TK-2024</strain>
        <tissue evidence="2">Old leaves</tissue>
    </source>
</reference>
<feature type="region of interest" description="Disordered" evidence="1">
    <location>
        <begin position="1"/>
        <end position="26"/>
    </location>
</feature>
<protein>
    <submittedName>
        <fullName evidence="2">Uncharacterized protein</fullName>
    </submittedName>
</protein>